<name>A0ABR0BQ41_PURLI</name>
<organism evidence="2 3">
    <name type="scientific">Purpureocillium lilacinum</name>
    <name type="common">Paecilomyces lilacinus</name>
    <dbReference type="NCBI Taxonomy" id="33203"/>
    <lineage>
        <taxon>Eukaryota</taxon>
        <taxon>Fungi</taxon>
        <taxon>Dikarya</taxon>
        <taxon>Ascomycota</taxon>
        <taxon>Pezizomycotina</taxon>
        <taxon>Sordariomycetes</taxon>
        <taxon>Hypocreomycetidae</taxon>
        <taxon>Hypocreales</taxon>
        <taxon>Ophiocordycipitaceae</taxon>
        <taxon>Purpureocillium</taxon>
    </lineage>
</organism>
<dbReference type="EMBL" id="JAWRVI010000048">
    <property type="protein sequence ID" value="KAK4084975.1"/>
    <property type="molecule type" value="Genomic_DNA"/>
</dbReference>
<evidence type="ECO:0000313" key="3">
    <source>
        <dbReference type="Proteomes" id="UP001287286"/>
    </source>
</evidence>
<accession>A0ABR0BQ41</accession>
<feature type="compositionally biased region" description="Basic residues" evidence="1">
    <location>
        <begin position="139"/>
        <end position="148"/>
    </location>
</feature>
<sequence>MAPPAPLPPGDRPPAVPHRTALQSSANRTPAPPPAPPLRRRNPPHRATIRAGSSRRITPIGTKAGALRISLINDYKQIHAALRKTPWPLHESRVEICAQALESQPGKYTECHAQGRPPGVNPIHPRWMRHASPDNTTQLKRRLSQLAT</sequence>
<comment type="caution">
    <text evidence="2">The sequence shown here is derived from an EMBL/GenBank/DDBJ whole genome shotgun (WGS) entry which is preliminary data.</text>
</comment>
<dbReference type="Proteomes" id="UP001287286">
    <property type="component" value="Unassembled WGS sequence"/>
</dbReference>
<evidence type="ECO:0000313" key="2">
    <source>
        <dbReference type="EMBL" id="KAK4084975.1"/>
    </source>
</evidence>
<keyword evidence="3" id="KW-1185">Reference proteome</keyword>
<protein>
    <submittedName>
        <fullName evidence="2">Uncharacterized protein</fullName>
    </submittedName>
</protein>
<proteinExistence type="predicted"/>
<gene>
    <name evidence="2" type="ORF">Purlil1_10010</name>
</gene>
<feature type="region of interest" description="Disordered" evidence="1">
    <location>
        <begin position="1"/>
        <end position="54"/>
    </location>
</feature>
<feature type="compositionally biased region" description="Basic residues" evidence="1">
    <location>
        <begin position="38"/>
        <end position="48"/>
    </location>
</feature>
<evidence type="ECO:0000256" key="1">
    <source>
        <dbReference type="SAM" id="MobiDB-lite"/>
    </source>
</evidence>
<feature type="region of interest" description="Disordered" evidence="1">
    <location>
        <begin position="128"/>
        <end position="148"/>
    </location>
</feature>
<reference evidence="2 3" key="1">
    <citation type="journal article" date="2024" name="Microbiol. Resour. Announc.">
        <title>Genome annotations for the ascomycete fungi Trichoderma harzianum, Trichoderma aggressivum, and Purpureocillium lilacinum.</title>
        <authorList>
            <person name="Beijen E.P.W."/>
            <person name="Ohm R.A."/>
        </authorList>
    </citation>
    <scope>NUCLEOTIDE SEQUENCE [LARGE SCALE GENOMIC DNA]</scope>
    <source>
        <strain evidence="2 3">CBS 150709</strain>
    </source>
</reference>
<feature type="compositionally biased region" description="Pro residues" evidence="1">
    <location>
        <begin position="1"/>
        <end position="16"/>
    </location>
</feature>